<dbReference type="EMBL" id="AFJM02000009">
    <property type="protein sequence ID" value="EMM74503.1"/>
    <property type="molecule type" value="Genomic_DNA"/>
</dbReference>
<sequence>MRQTVFVKILLSLGLPIFVTPICFLSEAYSPGTSPRKLMKETTILNLLKS</sequence>
<evidence type="ECO:0000313" key="1">
    <source>
        <dbReference type="EMBL" id="EMM74503.1"/>
    </source>
</evidence>
<dbReference type="AlphaFoldDB" id="M6FP05"/>
<organism evidence="1 2">
    <name type="scientific">Leptospira weilii str. 2006001855</name>
    <dbReference type="NCBI Taxonomy" id="996804"/>
    <lineage>
        <taxon>Bacteria</taxon>
        <taxon>Pseudomonadati</taxon>
        <taxon>Spirochaetota</taxon>
        <taxon>Spirochaetia</taxon>
        <taxon>Leptospirales</taxon>
        <taxon>Leptospiraceae</taxon>
        <taxon>Leptospira</taxon>
    </lineage>
</organism>
<evidence type="ECO:0000313" key="2">
    <source>
        <dbReference type="Proteomes" id="UP000012101"/>
    </source>
</evidence>
<gene>
    <name evidence="1" type="ORF">LEP1GSC038_4486</name>
</gene>
<dbReference type="Proteomes" id="UP000012101">
    <property type="component" value="Unassembled WGS sequence"/>
</dbReference>
<accession>M6FP05</accession>
<proteinExistence type="predicted"/>
<reference evidence="1 2" key="1">
    <citation type="submission" date="2013-01" db="EMBL/GenBank/DDBJ databases">
        <authorList>
            <person name="Harkins D.M."/>
            <person name="Durkin A.S."/>
            <person name="Brinkac L.M."/>
            <person name="Haft D.H."/>
            <person name="Selengut J.D."/>
            <person name="Sanka R."/>
            <person name="DePew J."/>
            <person name="Purushe J."/>
            <person name="Hospenthal D.R."/>
            <person name="Murray C.K."/>
            <person name="Pimentel G."/>
            <person name="Wasfy M."/>
            <person name="Vinetz J.M."/>
            <person name="Sutton G.G."/>
            <person name="Nierman W.C."/>
            <person name="Fouts D.E."/>
        </authorList>
    </citation>
    <scope>NUCLEOTIDE SEQUENCE [LARGE SCALE GENOMIC DNA]</scope>
    <source>
        <strain evidence="1 2">2006001855</strain>
    </source>
</reference>
<name>M6FP05_9LEPT</name>
<comment type="caution">
    <text evidence="1">The sequence shown here is derived from an EMBL/GenBank/DDBJ whole genome shotgun (WGS) entry which is preliminary data.</text>
</comment>
<protein>
    <submittedName>
        <fullName evidence="1">Uncharacterized protein</fullName>
    </submittedName>
</protein>